<dbReference type="EMBL" id="JANPWB010000014">
    <property type="protein sequence ID" value="KAJ1100163.1"/>
    <property type="molecule type" value="Genomic_DNA"/>
</dbReference>
<organism evidence="2 3">
    <name type="scientific">Pleurodeles waltl</name>
    <name type="common">Iberian ribbed newt</name>
    <dbReference type="NCBI Taxonomy" id="8319"/>
    <lineage>
        <taxon>Eukaryota</taxon>
        <taxon>Metazoa</taxon>
        <taxon>Chordata</taxon>
        <taxon>Craniata</taxon>
        <taxon>Vertebrata</taxon>
        <taxon>Euteleostomi</taxon>
        <taxon>Amphibia</taxon>
        <taxon>Batrachia</taxon>
        <taxon>Caudata</taxon>
        <taxon>Salamandroidea</taxon>
        <taxon>Salamandridae</taxon>
        <taxon>Pleurodelinae</taxon>
        <taxon>Pleurodeles</taxon>
    </lineage>
</organism>
<evidence type="ECO:0000256" key="1">
    <source>
        <dbReference type="SAM" id="MobiDB-lite"/>
    </source>
</evidence>
<reference evidence="2" key="1">
    <citation type="journal article" date="2022" name="bioRxiv">
        <title>Sequencing and chromosome-scale assembly of the giantPleurodeles waltlgenome.</title>
        <authorList>
            <person name="Brown T."/>
            <person name="Elewa A."/>
            <person name="Iarovenko S."/>
            <person name="Subramanian E."/>
            <person name="Araus A.J."/>
            <person name="Petzold A."/>
            <person name="Susuki M."/>
            <person name="Suzuki K.-i.T."/>
            <person name="Hayashi T."/>
            <person name="Toyoda A."/>
            <person name="Oliveira C."/>
            <person name="Osipova E."/>
            <person name="Leigh N.D."/>
            <person name="Simon A."/>
            <person name="Yun M.H."/>
        </authorList>
    </citation>
    <scope>NUCLEOTIDE SEQUENCE</scope>
    <source>
        <strain evidence="2">20211129_DDA</strain>
        <tissue evidence="2">Liver</tissue>
    </source>
</reference>
<name>A0AAV7M9Z0_PLEWA</name>
<keyword evidence="3" id="KW-1185">Reference proteome</keyword>
<feature type="region of interest" description="Disordered" evidence="1">
    <location>
        <begin position="1"/>
        <end position="48"/>
    </location>
</feature>
<evidence type="ECO:0000313" key="3">
    <source>
        <dbReference type="Proteomes" id="UP001066276"/>
    </source>
</evidence>
<proteinExistence type="predicted"/>
<dbReference type="AlphaFoldDB" id="A0AAV7M9Z0"/>
<feature type="compositionally biased region" description="Low complexity" evidence="1">
    <location>
        <begin position="61"/>
        <end position="77"/>
    </location>
</feature>
<evidence type="ECO:0000313" key="2">
    <source>
        <dbReference type="EMBL" id="KAJ1100163.1"/>
    </source>
</evidence>
<comment type="caution">
    <text evidence="2">The sequence shown here is derived from an EMBL/GenBank/DDBJ whole genome shotgun (WGS) entry which is preliminary data.</text>
</comment>
<gene>
    <name evidence="2" type="ORF">NDU88_005250</name>
</gene>
<protein>
    <submittedName>
        <fullName evidence="2">Uncharacterized protein</fullName>
    </submittedName>
</protein>
<sequence>MPHRGIRGRDQRASDSQATARRNHRRCRTGRGDRVTIHPEGTLSQEQQRQECKEARLLVQSVTSETSSCSGSPNSGVDLTPDLDIAAS</sequence>
<accession>A0AAV7M9Z0</accession>
<dbReference type="Proteomes" id="UP001066276">
    <property type="component" value="Chromosome 10"/>
</dbReference>
<feature type="region of interest" description="Disordered" evidence="1">
    <location>
        <begin position="60"/>
        <end position="88"/>
    </location>
</feature>